<proteinExistence type="predicted"/>
<sequence>SSLDLLALELRERTARELMREPAVIKSTDNLHDAFVLIHRSDAGGLPVVDEEGRAVGYLDFLMIAPLWLEERAK</sequence>
<dbReference type="Gene3D" id="3.10.580.10">
    <property type="entry name" value="CBS-domain"/>
    <property type="match status" value="1"/>
</dbReference>
<feature type="non-terminal residue" evidence="2">
    <location>
        <position position="1"/>
    </location>
</feature>
<dbReference type="PROSITE" id="PS51371">
    <property type="entry name" value="CBS"/>
    <property type="match status" value="1"/>
</dbReference>
<evidence type="ECO:0000313" key="2">
    <source>
        <dbReference type="EMBL" id="GAG35053.1"/>
    </source>
</evidence>
<name>X0XEI5_9ZZZZ</name>
<dbReference type="SUPFAM" id="SSF54631">
    <property type="entry name" value="CBS-domain pair"/>
    <property type="match status" value="1"/>
</dbReference>
<protein>
    <recommendedName>
        <fullName evidence="1">CBS domain-containing protein</fullName>
    </recommendedName>
</protein>
<dbReference type="Pfam" id="PF00571">
    <property type="entry name" value="CBS"/>
    <property type="match status" value="1"/>
</dbReference>
<dbReference type="InterPro" id="IPR000644">
    <property type="entry name" value="CBS_dom"/>
</dbReference>
<dbReference type="AlphaFoldDB" id="X0XEI5"/>
<evidence type="ECO:0000259" key="1">
    <source>
        <dbReference type="PROSITE" id="PS51371"/>
    </source>
</evidence>
<dbReference type="InterPro" id="IPR046342">
    <property type="entry name" value="CBS_dom_sf"/>
</dbReference>
<accession>X0XEI5</accession>
<reference evidence="2" key="1">
    <citation type="journal article" date="2014" name="Front. Microbiol.">
        <title>High frequency of phylogenetically diverse reductive dehalogenase-homologous genes in deep subseafloor sedimentary metagenomes.</title>
        <authorList>
            <person name="Kawai M."/>
            <person name="Futagami T."/>
            <person name="Toyoda A."/>
            <person name="Takaki Y."/>
            <person name="Nishi S."/>
            <person name="Hori S."/>
            <person name="Arai W."/>
            <person name="Tsubouchi T."/>
            <person name="Morono Y."/>
            <person name="Uchiyama I."/>
            <person name="Ito T."/>
            <person name="Fujiyama A."/>
            <person name="Inagaki F."/>
            <person name="Takami H."/>
        </authorList>
    </citation>
    <scope>NUCLEOTIDE SEQUENCE</scope>
    <source>
        <strain evidence="2">Expedition CK06-06</strain>
    </source>
</reference>
<gene>
    <name evidence="2" type="ORF">S01H1_61559</name>
</gene>
<organism evidence="2">
    <name type="scientific">marine sediment metagenome</name>
    <dbReference type="NCBI Taxonomy" id="412755"/>
    <lineage>
        <taxon>unclassified sequences</taxon>
        <taxon>metagenomes</taxon>
        <taxon>ecological metagenomes</taxon>
    </lineage>
</organism>
<comment type="caution">
    <text evidence="2">The sequence shown here is derived from an EMBL/GenBank/DDBJ whole genome shotgun (WGS) entry which is preliminary data.</text>
</comment>
<feature type="domain" description="CBS" evidence="1">
    <location>
        <begin position="18"/>
        <end position="74"/>
    </location>
</feature>
<dbReference type="EMBL" id="BARS01040373">
    <property type="protein sequence ID" value="GAG35053.1"/>
    <property type="molecule type" value="Genomic_DNA"/>
</dbReference>